<organism evidence="1 2">
    <name type="scientific">Durusdinium trenchii</name>
    <dbReference type="NCBI Taxonomy" id="1381693"/>
    <lineage>
        <taxon>Eukaryota</taxon>
        <taxon>Sar</taxon>
        <taxon>Alveolata</taxon>
        <taxon>Dinophyceae</taxon>
        <taxon>Suessiales</taxon>
        <taxon>Symbiodiniaceae</taxon>
        <taxon>Durusdinium</taxon>
    </lineage>
</organism>
<name>A0ABP0J961_9DINO</name>
<proteinExistence type="predicted"/>
<keyword evidence="2" id="KW-1185">Reference proteome</keyword>
<evidence type="ECO:0000313" key="1">
    <source>
        <dbReference type="EMBL" id="CAK9010876.1"/>
    </source>
</evidence>
<comment type="caution">
    <text evidence="1">The sequence shown here is derived from an EMBL/GenBank/DDBJ whole genome shotgun (WGS) entry which is preliminary data.</text>
</comment>
<protein>
    <submittedName>
        <fullName evidence="1">Uncharacterized protein</fullName>
    </submittedName>
</protein>
<sequence length="209" mass="23687">MARYGEDGYCVFGNFSDCLSECALGRRARDPSYYPSWLTPIYSEILNRSWSTPVTLNFFDGRTVVIRDHYFPADDLYCIAMGWYDLPWATRFAVVKNLTFLEELSEETCEQLSKSIPDYFNISMQDMINETYVSETFMINLEIDSDGTGKIPEWVVKNQYRHAAAKCVLGGNRGALCDIANCAQRGCFGEDKTTLLYTVRGECPSPLSG</sequence>
<reference evidence="1 2" key="1">
    <citation type="submission" date="2024-02" db="EMBL/GenBank/DDBJ databases">
        <authorList>
            <person name="Chen Y."/>
            <person name="Shah S."/>
            <person name="Dougan E. K."/>
            <person name="Thang M."/>
            <person name="Chan C."/>
        </authorList>
    </citation>
    <scope>NUCLEOTIDE SEQUENCE [LARGE SCALE GENOMIC DNA]</scope>
</reference>
<dbReference type="EMBL" id="CAXAMN010004769">
    <property type="protein sequence ID" value="CAK9010876.1"/>
    <property type="molecule type" value="Genomic_DNA"/>
</dbReference>
<dbReference type="Proteomes" id="UP001642484">
    <property type="component" value="Unassembled WGS sequence"/>
</dbReference>
<gene>
    <name evidence="1" type="ORF">CCMP2556_LOCUS10247</name>
</gene>
<accession>A0ABP0J961</accession>
<evidence type="ECO:0000313" key="2">
    <source>
        <dbReference type="Proteomes" id="UP001642484"/>
    </source>
</evidence>